<dbReference type="PANTHER" id="PTHR43591">
    <property type="entry name" value="METHYLTRANSFERASE"/>
    <property type="match status" value="1"/>
</dbReference>
<dbReference type="PROSITE" id="PS51608">
    <property type="entry name" value="SAM_MT_UBIE"/>
    <property type="match status" value="1"/>
</dbReference>
<keyword evidence="2 6" id="KW-0808">Transferase</keyword>
<dbReference type="NCBIfam" id="TIGR01934">
    <property type="entry name" value="MenG_MenH_UbiE"/>
    <property type="match status" value="1"/>
</dbReference>
<dbReference type="PROSITE" id="PS01183">
    <property type="entry name" value="UBIE_1"/>
    <property type="match status" value="1"/>
</dbReference>
<keyword evidence="8" id="KW-1185">Reference proteome</keyword>
<evidence type="ECO:0000256" key="3">
    <source>
        <dbReference type="ARBA" id="ARBA00022688"/>
    </source>
</evidence>
<dbReference type="EC" id="2.1.1.201" evidence="6"/>
<comment type="similarity">
    <text evidence="6">Belongs to the class I-like SAM-binding methyltransferase superfamily. MenG/UbiE family.</text>
</comment>
<sequence length="300" mass="32905">MMASILATSWRRCACAPVVGRRGLRDARALAAERHDQTTHFGYRDVPQADKAKMVGEVFSRVADSYDLMNDVMSAGVHRVWKDHFVDGMGLPAINAASSTGVRVLDVAGGTGDITFRIADALAADGPSARARAEVTVFDINADMLRVGEQRAGARAQLQRPGAPALRWVQGDAETLPFDDSSFDVYSIAFGIRNVTDVPKALREARRVLRPGGRFVCLEFSQVQPRILRALYDEYSFRMIPALGALVANDRESYQYLVESIRKFPAQDAFARWIADAGFKAVSYTNLTFGAVAIHTGFKV</sequence>
<keyword evidence="6" id="KW-0496">Mitochondrion</keyword>
<keyword evidence="1 6" id="KW-0489">Methyltransferase</keyword>
<gene>
    <name evidence="7" type="ORF">KFE25_011804</name>
</gene>
<name>A0A8J6CAB6_DIALT</name>
<dbReference type="InterPro" id="IPR023576">
    <property type="entry name" value="UbiE/COQ5_MeTrFase_CS"/>
</dbReference>
<dbReference type="PROSITE" id="PS01184">
    <property type="entry name" value="UBIE_2"/>
    <property type="match status" value="1"/>
</dbReference>
<keyword evidence="6" id="KW-0999">Mitochondrion inner membrane</keyword>
<reference evidence="7" key="1">
    <citation type="submission" date="2021-05" db="EMBL/GenBank/DDBJ databases">
        <title>The genome of the haptophyte Pavlova lutheri (Diacronema luteri, Pavlovales) - a model for lipid biosynthesis in eukaryotic algae.</title>
        <authorList>
            <person name="Hulatt C.J."/>
            <person name="Posewitz M.C."/>
        </authorList>
    </citation>
    <scope>NUCLEOTIDE SEQUENCE</scope>
    <source>
        <strain evidence="7">NIVA-4/92</strain>
    </source>
</reference>
<dbReference type="Pfam" id="PF01209">
    <property type="entry name" value="Ubie_methyltran"/>
    <property type="match status" value="1"/>
</dbReference>
<evidence type="ECO:0000313" key="7">
    <source>
        <dbReference type="EMBL" id="KAG8460313.1"/>
    </source>
</evidence>
<dbReference type="InterPro" id="IPR004033">
    <property type="entry name" value="UbiE/COQ5_MeTrFase"/>
</dbReference>
<comment type="subcellular location">
    <subcellularLocation>
        <location evidence="6">Mitochondrion inner membrane</location>
        <topology evidence="6">Peripheral membrane protein</topology>
        <orientation evidence="6">Matrix side</orientation>
    </subcellularLocation>
</comment>
<comment type="subunit">
    <text evidence="5">Component of a multi-subunit COQ enzyme complex, composed of at least COQ3, COQ4, COQ5, COQ6, COQ7 and COQ9. Interacts with PYURF; the interaction is direct, stabilizes COQ5 protein and associates PYURF with COQ enzyme complex.</text>
</comment>
<dbReference type="Gene3D" id="3.40.50.150">
    <property type="entry name" value="Vaccinia Virus protein VP39"/>
    <property type="match status" value="1"/>
</dbReference>
<dbReference type="FunFam" id="3.40.50.150:FF:000064">
    <property type="entry name" value="2-methoxy-6-polyprenyl-1,4-benzoquinol methylase, mitochondrial"/>
    <property type="match status" value="1"/>
</dbReference>
<keyword evidence="4 6" id="KW-0949">S-adenosyl-L-methionine</keyword>
<dbReference type="InterPro" id="IPR029063">
    <property type="entry name" value="SAM-dependent_MTases_sf"/>
</dbReference>
<dbReference type="CDD" id="cd02440">
    <property type="entry name" value="AdoMet_MTases"/>
    <property type="match status" value="1"/>
</dbReference>
<dbReference type="GO" id="GO:0031314">
    <property type="term" value="C:extrinsic component of mitochondrial inner membrane"/>
    <property type="evidence" value="ECO:0007669"/>
    <property type="project" value="UniProtKB-UniRule"/>
</dbReference>
<keyword evidence="3 6" id="KW-0831">Ubiquinone biosynthesis</keyword>
<comment type="function">
    <text evidence="6">Methyltransferase required for the conversion of 2-polyprenyl-6-methoxy-1,4-benzoquinol (DDMQH2) to 2-polyprenyl-3-methyl-6-methoxy-1,4-benzoquinol (DMQH2).</text>
</comment>
<dbReference type="UniPathway" id="UPA00232"/>
<dbReference type="PANTHER" id="PTHR43591:SF24">
    <property type="entry name" value="2-METHOXY-6-POLYPRENYL-1,4-BENZOQUINOL METHYLASE, MITOCHONDRIAL"/>
    <property type="match status" value="1"/>
</dbReference>
<dbReference type="AlphaFoldDB" id="A0A8J6CAB6"/>
<dbReference type="OrthoDB" id="6329284at2759"/>
<dbReference type="EMBL" id="JAGTXO010000033">
    <property type="protein sequence ID" value="KAG8460313.1"/>
    <property type="molecule type" value="Genomic_DNA"/>
</dbReference>
<feature type="binding site" evidence="6">
    <location>
        <begin position="172"/>
        <end position="173"/>
    </location>
    <ligand>
        <name>S-adenosyl-L-methionine</name>
        <dbReference type="ChEBI" id="CHEBI:59789"/>
    </ligand>
</feature>
<evidence type="ECO:0000313" key="8">
    <source>
        <dbReference type="Proteomes" id="UP000751190"/>
    </source>
</evidence>
<dbReference type="GO" id="GO:0008425">
    <property type="term" value="F:2-methoxy-6-polyprenyl-1,4-benzoquinol methyltransferase activity"/>
    <property type="evidence" value="ECO:0007669"/>
    <property type="project" value="UniProtKB-UniRule"/>
</dbReference>
<evidence type="ECO:0000256" key="6">
    <source>
        <dbReference type="HAMAP-Rule" id="MF_03191"/>
    </source>
</evidence>
<accession>A0A8J6CAB6</accession>
<evidence type="ECO:0000256" key="4">
    <source>
        <dbReference type="ARBA" id="ARBA00022691"/>
    </source>
</evidence>
<dbReference type="HAMAP" id="MF_01813">
    <property type="entry name" value="MenG_UbiE_methyltr"/>
    <property type="match status" value="1"/>
</dbReference>
<comment type="pathway">
    <text evidence="6">Cofactor biosynthesis; ubiquinone biosynthesis.</text>
</comment>
<feature type="binding site" evidence="6">
    <location>
        <position position="111"/>
    </location>
    <ligand>
        <name>S-adenosyl-L-methionine</name>
        <dbReference type="ChEBI" id="CHEBI:59789"/>
    </ligand>
</feature>
<protein>
    <recommendedName>
        <fullName evidence="6">2-methoxy-6-polyprenyl-1,4-benzoquinol methylase, mitochondrial</fullName>
        <ecNumber evidence="6">2.1.1.201</ecNumber>
    </recommendedName>
    <alternativeName>
        <fullName evidence="6">Ubiquinone biosynthesis methyltransferase COQ5</fullName>
    </alternativeName>
</protein>
<comment type="caution">
    <text evidence="6">Lacks conserved residue(s) required for the propagation of feature annotation.</text>
</comment>
<dbReference type="GO" id="GO:0032259">
    <property type="term" value="P:methylation"/>
    <property type="evidence" value="ECO:0007669"/>
    <property type="project" value="UniProtKB-KW"/>
</dbReference>
<comment type="catalytic activity">
    <reaction evidence="6">
        <text>a 2-methoxy-6-(all-trans-polyprenyl)benzene-1,4-diol + S-adenosyl-L-methionine = a 5-methoxy-2-methyl-3-(all-trans-polyprenyl)benzene-1,4-diol + S-adenosyl-L-homocysteine + H(+)</text>
        <dbReference type="Rhea" id="RHEA:28286"/>
        <dbReference type="Rhea" id="RHEA-COMP:10858"/>
        <dbReference type="Rhea" id="RHEA-COMP:10859"/>
        <dbReference type="ChEBI" id="CHEBI:15378"/>
        <dbReference type="ChEBI" id="CHEBI:57856"/>
        <dbReference type="ChEBI" id="CHEBI:59789"/>
        <dbReference type="ChEBI" id="CHEBI:84166"/>
        <dbReference type="ChEBI" id="CHEBI:84167"/>
        <dbReference type="EC" id="2.1.1.201"/>
    </reaction>
</comment>
<dbReference type="SUPFAM" id="SSF53335">
    <property type="entry name" value="S-adenosyl-L-methionine-dependent methyltransferases"/>
    <property type="match status" value="1"/>
</dbReference>
<evidence type="ECO:0000256" key="1">
    <source>
        <dbReference type="ARBA" id="ARBA00022603"/>
    </source>
</evidence>
<proteinExistence type="inferred from homology"/>
<organism evidence="7 8">
    <name type="scientific">Diacronema lutheri</name>
    <name type="common">Unicellular marine alga</name>
    <name type="synonym">Monochrysis lutheri</name>
    <dbReference type="NCBI Taxonomy" id="2081491"/>
    <lineage>
        <taxon>Eukaryota</taxon>
        <taxon>Haptista</taxon>
        <taxon>Haptophyta</taxon>
        <taxon>Pavlovophyceae</taxon>
        <taxon>Pavlovales</taxon>
        <taxon>Pavlovaceae</taxon>
        <taxon>Diacronema</taxon>
    </lineage>
</organism>
<keyword evidence="6" id="KW-0472">Membrane</keyword>
<dbReference type="OMA" id="MNDVMSM"/>
<feature type="binding site" evidence="6">
    <location>
        <position position="139"/>
    </location>
    <ligand>
        <name>S-adenosyl-L-methionine</name>
        <dbReference type="ChEBI" id="CHEBI:59789"/>
    </ligand>
</feature>
<evidence type="ECO:0000256" key="2">
    <source>
        <dbReference type="ARBA" id="ARBA00022679"/>
    </source>
</evidence>
<comment type="caution">
    <text evidence="7">The sequence shown here is derived from an EMBL/GenBank/DDBJ whole genome shotgun (WGS) entry which is preliminary data.</text>
</comment>
<dbReference type="Proteomes" id="UP000751190">
    <property type="component" value="Unassembled WGS sequence"/>
</dbReference>
<evidence type="ECO:0000256" key="5">
    <source>
        <dbReference type="ARBA" id="ARBA00046387"/>
    </source>
</evidence>